<proteinExistence type="predicted"/>
<feature type="transmembrane region" description="Helical" evidence="1">
    <location>
        <begin position="61"/>
        <end position="80"/>
    </location>
</feature>
<keyword evidence="1" id="KW-0472">Membrane</keyword>
<keyword evidence="1" id="KW-0812">Transmembrane</keyword>
<keyword evidence="1" id="KW-1133">Transmembrane helix</keyword>
<accession>A0ABV9NRK3</accession>
<name>A0ABV9NRK3_9BACI</name>
<dbReference type="Proteomes" id="UP001595896">
    <property type="component" value="Unassembled WGS sequence"/>
</dbReference>
<comment type="caution">
    <text evidence="2">The sequence shown here is derived from an EMBL/GenBank/DDBJ whole genome shotgun (WGS) entry which is preliminary data.</text>
</comment>
<feature type="transmembrane region" description="Helical" evidence="1">
    <location>
        <begin position="86"/>
        <end position="103"/>
    </location>
</feature>
<dbReference type="EMBL" id="JBHSGK010000003">
    <property type="protein sequence ID" value="MFC4735516.1"/>
    <property type="molecule type" value="Genomic_DNA"/>
</dbReference>
<dbReference type="RefSeq" id="WP_377908141.1">
    <property type="nucleotide sequence ID" value="NZ_JBHSGK010000003.1"/>
</dbReference>
<protein>
    <submittedName>
        <fullName evidence="2">DUF1290 domain-containing protein</fullName>
    </submittedName>
</protein>
<evidence type="ECO:0000256" key="1">
    <source>
        <dbReference type="SAM" id="Phobius"/>
    </source>
</evidence>
<reference evidence="3" key="1">
    <citation type="journal article" date="2019" name="Int. J. Syst. Evol. Microbiol.">
        <title>The Global Catalogue of Microorganisms (GCM) 10K type strain sequencing project: providing services to taxonomists for standard genome sequencing and annotation.</title>
        <authorList>
            <consortium name="The Broad Institute Genomics Platform"/>
            <consortium name="The Broad Institute Genome Sequencing Center for Infectious Disease"/>
            <person name="Wu L."/>
            <person name="Ma J."/>
        </authorList>
    </citation>
    <scope>NUCLEOTIDE SEQUENCE [LARGE SCALE GENOMIC DNA]</scope>
    <source>
        <strain evidence="3">JCM 12165</strain>
    </source>
</reference>
<keyword evidence="3" id="KW-1185">Reference proteome</keyword>
<dbReference type="InterPro" id="IPR009709">
    <property type="entry name" value="DUF1290"/>
</dbReference>
<gene>
    <name evidence="2" type="ORF">ACFO4L_02860</name>
</gene>
<organism evidence="2 3">
    <name type="scientific">Bacillus daqingensis</name>
    <dbReference type="NCBI Taxonomy" id="872396"/>
    <lineage>
        <taxon>Bacteria</taxon>
        <taxon>Bacillati</taxon>
        <taxon>Bacillota</taxon>
        <taxon>Bacilli</taxon>
        <taxon>Bacillales</taxon>
        <taxon>Bacillaceae</taxon>
        <taxon>Bacillus</taxon>
    </lineage>
</organism>
<evidence type="ECO:0000313" key="2">
    <source>
        <dbReference type="EMBL" id="MFC4735516.1"/>
    </source>
</evidence>
<evidence type="ECO:0000313" key="3">
    <source>
        <dbReference type="Proteomes" id="UP001595896"/>
    </source>
</evidence>
<dbReference type="Pfam" id="PF06947">
    <property type="entry name" value="DUF1290"/>
    <property type="match status" value="1"/>
</dbReference>
<sequence length="112" mass="12460">MKLVVTLAVAVCAGIITGVFYQGELPGGYESYAAVWILTLLLSITGGMKAFVERVFCEKMFFYGFVTNLILGTIIAFLGHQLSVDLYIVVSIVLTLRIFRDASDIRKQLFNR</sequence>
<feature type="transmembrane region" description="Helical" evidence="1">
    <location>
        <begin position="34"/>
        <end position="52"/>
    </location>
</feature>